<dbReference type="RefSeq" id="WP_179268863.1">
    <property type="nucleotide sequence ID" value="NZ_CP058579.1"/>
</dbReference>
<dbReference type="EMBL" id="CP058579">
    <property type="protein sequence ID" value="QLG62278.1"/>
    <property type="molecule type" value="Genomic_DNA"/>
</dbReference>
<reference evidence="1 2" key="1">
    <citation type="submission" date="2020-06" db="EMBL/GenBank/DDBJ databases">
        <title>NJ-3-1, isolated from saline soil.</title>
        <authorList>
            <person name="Cui H.L."/>
            <person name="Shi X."/>
        </authorList>
    </citation>
    <scope>NUCLEOTIDE SEQUENCE [LARGE SCALE GENOMIC DNA]</scope>
    <source>
        <strain evidence="1 2">NJ-3-1</strain>
    </source>
</reference>
<keyword evidence="1" id="KW-0489">Methyltransferase</keyword>
<name>A0A7D5QB45_9EURY</name>
<dbReference type="Proteomes" id="UP000509626">
    <property type="component" value="Chromosome"/>
</dbReference>
<dbReference type="Pfam" id="PF01209">
    <property type="entry name" value="Ubie_methyltran"/>
    <property type="match status" value="1"/>
</dbReference>
<dbReference type="AlphaFoldDB" id="A0A7D5QB45"/>
<accession>A0A7D5QB45</accession>
<keyword evidence="2" id="KW-1185">Reference proteome</keyword>
<organism evidence="1 2">
    <name type="scientific">Halorarum salinum</name>
    <dbReference type="NCBI Taxonomy" id="2743089"/>
    <lineage>
        <taxon>Archaea</taxon>
        <taxon>Methanobacteriati</taxon>
        <taxon>Methanobacteriota</taxon>
        <taxon>Stenosarchaea group</taxon>
        <taxon>Halobacteria</taxon>
        <taxon>Halobacteriales</taxon>
        <taxon>Haloferacaceae</taxon>
        <taxon>Halorarum</taxon>
    </lineage>
</organism>
<dbReference type="InterPro" id="IPR029063">
    <property type="entry name" value="SAM-dependent_MTases_sf"/>
</dbReference>
<protein>
    <submittedName>
        <fullName evidence="1">Class I SAM-dependent methyltransferase</fullName>
    </submittedName>
</protein>
<dbReference type="PANTHER" id="PTHR43591">
    <property type="entry name" value="METHYLTRANSFERASE"/>
    <property type="match status" value="1"/>
</dbReference>
<dbReference type="Gene3D" id="3.40.50.150">
    <property type="entry name" value="Vaccinia Virus protein VP39"/>
    <property type="match status" value="1"/>
</dbReference>
<evidence type="ECO:0000313" key="2">
    <source>
        <dbReference type="Proteomes" id="UP000509626"/>
    </source>
</evidence>
<dbReference type="SUPFAM" id="SSF53335">
    <property type="entry name" value="S-adenosyl-L-methionine-dependent methyltransferases"/>
    <property type="match status" value="1"/>
</dbReference>
<dbReference type="PANTHER" id="PTHR43591:SF24">
    <property type="entry name" value="2-METHOXY-6-POLYPRENYL-1,4-BENZOQUINOL METHYLASE, MITOCHONDRIAL"/>
    <property type="match status" value="1"/>
</dbReference>
<keyword evidence="1" id="KW-0808">Transferase</keyword>
<dbReference type="GeneID" id="56038049"/>
<proteinExistence type="predicted"/>
<gene>
    <name evidence="1" type="ORF">HUG12_11280</name>
</gene>
<dbReference type="KEGG" id="halu:HUG12_11280"/>
<dbReference type="GO" id="GO:0008168">
    <property type="term" value="F:methyltransferase activity"/>
    <property type="evidence" value="ECO:0007669"/>
    <property type="project" value="UniProtKB-KW"/>
</dbReference>
<sequence>MTTRELRQTPEAWNEIAAGYDEFVTPTHAHVSEAALNVADLRPGTRFLDVAAGTGSLSLPAARLGAEVVATDISPAMVEHLATHAKEEGLSNVEARVMDGHALELEDDAFDVSGSQYGVMLFSDLPRALGEMVRVTKPGGRVLVVVYGNPEEMEFLGFFTRAVRSVIPDFEGLPRDPTPLPFQVADPAKLRQRLEEAGLEDVRVETVAEELEFGSGRQLWDWLMNSNPIPGTLVADTTEEQRAAAREVLDELVRERAEETGVAVLTSPVHVGIGTK</sequence>
<dbReference type="GO" id="GO:0032259">
    <property type="term" value="P:methylation"/>
    <property type="evidence" value="ECO:0007669"/>
    <property type="project" value="UniProtKB-KW"/>
</dbReference>
<dbReference type="CDD" id="cd02440">
    <property type="entry name" value="AdoMet_MTases"/>
    <property type="match status" value="1"/>
</dbReference>
<evidence type="ECO:0000313" key="1">
    <source>
        <dbReference type="EMBL" id="QLG62278.1"/>
    </source>
</evidence>
<dbReference type="OrthoDB" id="8915at2157"/>